<gene>
    <name evidence="1" type="ORF">AAG570_012672</name>
</gene>
<accession>A0ABD0Z0S2</accession>
<proteinExistence type="predicted"/>
<reference evidence="1 2" key="1">
    <citation type="submission" date="2024-07" db="EMBL/GenBank/DDBJ databases">
        <title>Chromosome-level genome assembly of the water stick insect Ranatra chinensis (Heteroptera: Nepidae).</title>
        <authorList>
            <person name="Liu X."/>
        </authorList>
    </citation>
    <scope>NUCLEOTIDE SEQUENCE [LARGE SCALE GENOMIC DNA]</scope>
    <source>
        <strain evidence="1">Cailab_2021Rc</strain>
        <tissue evidence="1">Muscle</tissue>
    </source>
</reference>
<organism evidence="1 2">
    <name type="scientific">Ranatra chinensis</name>
    <dbReference type="NCBI Taxonomy" id="642074"/>
    <lineage>
        <taxon>Eukaryota</taxon>
        <taxon>Metazoa</taxon>
        <taxon>Ecdysozoa</taxon>
        <taxon>Arthropoda</taxon>
        <taxon>Hexapoda</taxon>
        <taxon>Insecta</taxon>
        <taxon>Pterygota</taxon>
        <taxon>Neoptera</taxon>
        <taxon>Paraneoptera</taxon>
        <taxon>Hemiptera</taxon>
        <taxon>Heteroptera</taxon>
        <taxon>Panheteroptera</taxon>
        <taxon>Nepomorpha</taxon>
        <taxon>Nepidae</taxon>
        <taxon>Ranatrinae</taxon>
        <taxon>Ranatra</taxon>
    </lineage>
</organism>
<sequence>MPTVEWSLRWSGGGMSSPGLSVREEEDVAAWARLVAALFARRTVFRPGLVVSDGPGVTSMGKDYDDIPHIDSDKETDDAQRSMRLSRVCGFHVTLLSVYRPRYQT</sequence>
<name>A0ABD0Z0S2_9HEMI</name>
<keyword evidence="2" id="KW-1185">Reference proteome</keyword>
<evidence type="ECO:0000313" key="1">
    <source>
        <dbReference type="EMBL" id="KAL1129728.1"/>
    </source>
</evidence>
<dbReference type="AlphaFoldDB" id="A0ABD0Z0S2"/>
<dbReference type="Proteomes" id="UP001558652">
    <property type="component" value="Unassembled WGS sequence"/>
</dbReference>
<protein>
    <submittedName>
        <fullName evidence="1">Uncharacterized protein</fullName>
    </submittedName>
</protein>
<comment type="caution">
    <text evidence="1">The sequence shown here is derived from an EMBL/GenBank/DDBJ whole genome shotgun (WGS) entry which is preliminary data.</text>
</comment>
<dbReference type="EMBL" id="JBFDAA010000008">
    <property type="protein sequence ID" value="KAL1129728.1"/>
    <property type="molecule type" value="Genomic_DNA"/>
</dbReference>
<evidence type="ECO:0000313" key="2">
    <source>
        <dbReference type="Proteomes" id="UP001558652"/>
    </source>
</evidence>